<comment type="caution">
    <text evidence="2">The sequence shown here is derived from an EMBL/GenBank/DDBJ whole genome shotgun (WGS) entry which is preliminary data.</text>
</comment>
<dbReference type="Proteomes" id="UP000076321">
    <property type="component" value="Unassembled WGS sequence"/>
</dbReference>
<evidence type="ECO:0000313" key="2">
    <source>
        <dbReference type="EMBL" id="KZB79650.1"/>
    </source>
</evidence>
<dbReference type="AlphaFoldDB" id="A0A154M5G4"/>
<accession>A0A154M5G4</accession>
<name>A0A154M5G4_9PSEU</name>
<evidence type="ECO:0000256" key="1">
    <source>
        <dbReference type="SAM" id="MobiDB-lite"/>
    </source>
</evidence>
<dbReference type="EMBL" id="LQCI01000051">
    <property type="protein sequence ID" value="KZB79650.1"/>
    <property type="molecule type" value="Genomic_DNA"/>
</dbReference>
<gene>
    <name evidence="2" type="ORF">AVL48_14650</name>
</gene>
<sequence length="305" mass="33893">MNVVCRTIPSAAETSKGYLVVTVPPSGQAPHMVDHRYIGRGHKQKQYLSDAEVLRLHQRRRSVEVDLLGLLDKEVARDPVPNDQSHLFLLAEPLPGREGMLMDLVGKEGWQERLVKLQHEAVQKTQFTPRFSPDLTEASRQHRRPSGAALSSYRLRGDRQLSSESSSESVIDLEFSEDGGMRLYCSRLSDTLKDQRVLFDAGALTLTCQFIALLAAVTAEAGYLGMWGLGLRANNLAGLRSYEDLKGMWGDGPAYSEDNYDRTAMANYADLSESPGRVADALLGRFLRALGTNETHQKTLEKFGK</sequence>
<evidence type="ECO:0000313" key="3">
    <source>
        <dbReference type="Proteomes" id="UP000076321"/>
    </source>
</evidence>
<proteinExistence type="predicted"/>
<organism evidence="2 3">
    <name type="scientific">Amycolatopsis regifaucium</name>
    <dbReference type="NCBI Taxonomy" id="546365"/>
    <lineage>
        <taxon>Bacteria</taxon>
        <taxon>Bacillati</taxon>
        <taxon>Actinomycetota</taxon>
        <taxon>Actinomycetes</taxon>
        <taxon>Pseudonocardiales</taxon>
        <taxon>Pseudonocardiaceae</taxon>
        <taxon>Amycolatopsis</taxon>
    </lineage>
</organism>
<reference evidence="2 3" key="1">
    <citation type="submission" date="2015-12" db="EMBL/GenBank/DDBJ databases">
        <title>Amycolatopsis regifaucium genome sequencing and assembly.</title>
        <authorList>
            <person name="Mayilraj S."/>
        </authorList>
    </citation>
    <scope>NUCLEOTIDE SEQUENCE [LARGE SCALE GENOMIC DNA]</scope>
    <source>
        <strain evidence="2 3">GY080</strain>
    </source>
</reference>
<protein>
    <submittedName>
        <fullName evidence="2">Uncharacterized protein</fullName>
    </submittedName>
</protein>
<feature type="region of interest" description="Disordered" evidence="1">
    <location>
        <begin position="128"/>
        <end position="149"/>
    </location>
</feature>